<dbReference type="InterPro" id="IPR001214">
    <property type="entry name" value="SET_dom"/>
</dbReference>
<dbReference type="Pfam" id="PF22648">
    <property type="entry name" value="SET7_N"/>
    <property type="match status" value="1"/>
</dbReference>
<dbReference type="EMBL" id="CP045890">
    <property type="protein sequence ID" value="QQP56312.1"/>
    <property type="molecule type" value="Genomic_DNA"/>
</dbReference>
<dbReference type="InterPro" id="IPR046341">
    <property type="entry name" value="SET_dom_sf"/>
</dbReference>
<dbReference type="GO" id="GO:0070828">
    <property type="term" value="P:heterochromatin organization"/>
    <property type="evidence" value="ECO:0007669"/>
    <property type="project" value="TreeGrafter"/>
</dbReference>
<dbReference type="SUPFAM" id="SSF82199">
    <property type="entry name" value="SET domain"/>
    <property type="match status" value="1"/>
</dbReference>
<sequence length="687" mass="77602">MVASSIWSLLVLLVLKVRAQEEDGIPRTHELSLEKIRSWVQNMDASLAAQRCSYPSNGEAADKENIFIQSVIRGHPRAESDFAWDGKLDAQGYFVGRGTIKLGITGTFKQGSLQENDTIIMTIDAGPKGAYQVESTIKNSVLHGAYKISYLDGNKWGVGRIDGGRRDIELRQKQDYKCPLQNSSHCYMHIKGQKIYPYFSYNIANKTRHDAKNVDLSSDEKSICSQIDDRDISSSINSYFNTILDNFTKYFHLRPHPSALSKRPIQLISRLDHVEGNIYEAMFTFTRKTFSEFIYTGDLDEEGRFHGFGILDLSTKNQCIRGKCSIPEINVLSGSFTHGILEGAVSIISEERVQMTAAVAKNGVLHGRVLTKGMICHYPYFQSRINPSFNYEVVRMNGLGFYGYYLNGRPAGSVWYGMVGFEFGNQGVLHGRVDADGKLTGSNISYIYPNHINVLHGDFQDKFMKAATYKRIMELYCNEDSVLEVKSVGPSDSFKKDDDTVYFYDPLPIHPLQDPYEADSIYLAKSSIPNSGNGLYARRAFKKHEVVAWYSGKLYGFEETQAWDAACRFNSSLSKKAIDQCYKYRISTYHGALIDIPKEYDDDSQFRATLGHKINNGFGKEVNTAFHQSEHPRFGNIVNILATRPIVAGEELLVNYGYTKGTQLAETIFAWYFKAQSEYLEKHEGKS</sequence>
<dbReference type="InterPro" id="IPR054533">
    <property type="entry name" value="SETD7_N"/>
</dbReference>
<dbReference type="Gene3D" id="2.20.110.10">
    <property type="entry name" value="Histone H3 K4-specific methyltransferase SET7/9 N-terminal domain"/>
    <property type="match status" value="1"/>
</dbReference>
<reference evidence="4" key="1">
    <citation type="submission" date="2021-01" db="EMBL/GenBank/DDBJ databases">
        <title>Caligus Genome Assembly.</title>
        <authorList>
            <person name="Gallardo-Escarate C."/>
        </authorList>
    </citation>
    <scope>NUCLEOTIDE SEQUENCE [LARGE SCALE GENOMIC DNA]</scope>
</reference>
<dbReference type="PANTHER" id="PTHR46820">
    <property type="entry name" value="HISTONE-LYSINE N-METHYLTRANSFERASE SETD7"/>
    <property type="match status" value="1"/>
</dbReference>
<dbReference type="PROSITE" id="PS50280">
    <property type="entry name" value="SET"/>
    <property type="match status" value="1"/>
</dbReference>
<dbReference type="AlphaFoldDB" id="A0A7T8KI08"/>
<proteinExistence type="predicted"/>
<feature type="signal peptide" evidence="1">
    <location>
        <begin position="1"/>
        <end position="19"/>
    </location>
</feature>
<organism evidence="3 4">
    <name type="scientific">Caligus rogercresseyi</name>
    <name type="common">Sea louse</name>
    <dbReference type="NCBI Taxonomy" id="217165"/>
    <lineage>
        <taxon>Eukaryota</taxon>
        <taxon>Metazoa</taxon>
        <taxon>Ecdysozoa</taxon>
        <taxon>Arthropoda</taxon>
        <taxon>Crustacea</taxon>
        <taxon>Multicrustacea</taxon>
        <taxon>Hexanauplia</taxon>
        <taxon>Copepoda</taxon>
        <taxon>Siphonostomatoida</taxon>
        <taxon>Caligidae</taxon>
        <taxon>Caligus</taxon>
    </lineage>
</organism>
<gene>
    <name evidence="3" type="ORF">FKW44_000927</name>
</gene>
<dbReference type="PANTHER" id="PTHR46820:SF1">
    <property type="entry name" value="HISTONE-LYSINE N-METHYLTRANSFERASE SETD7"/>
    <property type="match status" value="1"/>
</dbReference>
<evidence type="ECO:0000313" key="3">
    <source>
        <dbReference type="EMBL" id="QQP56312.1"/>
    </source>
</evidence>
<evidence type="ECO:0000256" key="1">
    <source>
        <dbReference type="SAM" id="SignalP"/>
    </source>
</evidence>
<evidence type="ECO:0000259" key="2">
    <source>
        <dbReference type="PROSITE" id="PS50280"/>
    </source>
</evidence>
<accession>A0A7T8KI08</accession>
<dbReference type="Gene3D" id="2.170.270.10">
    <property type="entry name" value="SET domain"/>
    <property type="match status" value="1"/>
</dbReference>
<dbReference type="OrthoDB" id="9439254at2759"/>
<dbReference type="GO" id="GO:0003682">
    <property type="term" value="F:chromatin binding"/>
    <property type="evidence" value="ECO:0007669"/>
    <property type="project" value="TreeGrafter"/>
</dbReference>
<dbReference type="Proteomes" id="UP000595437">
    <property type="component" value="Chromosome 1"/>
</dbReference>
<keyword evidence="4" id="KW-1185">Reference proteome</keyword>
<feature type="domain" description="SET" evidence="2">
    <location>
        <begin position="519"/>
        <end position="657"/>
    </location>
</feature>
<keyword evidence="1" id="KW-0732">Signal</keyword>
<dbReference type="GO" id="GO:0008170">
    <property type="term" value="F:N-methyltransferase activity"/>
    <property type="evidence" value="ECO:0007669"/>
    <property type="project" value="UniProtKB-ARBA"/>
</dbReference>
<dbReference type="GO" id="GO:0032259">
    <property type="term" value="P:methylation"/>
    <property type="evidence" value="ECO:0007669"/>
    <property type="project" value="UniProtKB-KW"/>
</dbReference>
<keyword evidence="3" id="KW-0489">Methyltransferase</keyword>
<name>A0A7T8KI08_CALRO</name>
<protein>
    <submittedName>
        <fullName evidence="3">Histonelysine Nmethyltransferase SETD7like</fullName>
    </submittedName>
</protein>
<keyword evidence="3" id="KW-0808">Transferase</keyword>
<dbReference type="GO" id="GO:0008276">
    <property type="term" value="F:protein methyltransferase activity"/>
    <property type="evidence" value="ECO:0007669"/>
    <property type="project" value="UniProtKB-ARBA"/>
</dbReference>
<dbReference type="Pfam" id="PF00856">
    <property type="entry name" value="SET"/>
    <property type="match status" value="1"/>
</dbReference>
<evidence type="ECO:0000313" key="4">
    <source>
        <dbReference type="Proteomes" id="UP000595437"/>
    </source>
</evidence>
<dbReference type="GO" id="GO:0008757">
    <property type="term" value="F:S-adenosylmethionine-dependent methyltransferase activity"/>
    <property type="evidence" value="ECO:0007669"/>
    <property type="project" value="UniProtKB-ARBA"/>
</dbReference>
<dbReference type="GO" id="GO:0005634">
    <property type="term" value="C:nucleus"/>
    <property type="evidence" value="ECO:0007669"/>
    <property type="project" value="TreeGrafter"/>
</dbReference>
<dbReference type="GO" id="GO:0005694">
    <property type="term" value="C:chromosome"/>
    <property type="evidence" value="ECO:0007669"/>
    <property type="project" value="TreeGrafter"/>
</dbReference>
<feature type="chain" id="PRO_5030690101" evidence="1">
    <location>
        <begin position="20"/>
        <end position="687"/>
    </location>
</feature>